<gene>
    <name evidence="8" type="ORF">ACFPN2_32575</name>
</gene>
<dbReference type="InterPro" id="IPR009075">
    <property type="entry name" value="AcylCo_DH/oxidase_C"/>
</dbReference>
<comment type="cofactor">
    <cofactor evidence="1">
        <name>FAD</name>
        <dbReference type="ChEBI" id="CHEBI:57692"/>
    </cofactor>
</comment>
<dbReference type="InterPro" id="IPR009100">
    <property type="entry name" value="AcylCoA_DH/oxidase_NM_dom_sf"/>
</dbReference>
<name>A0ABV8T3D5_9GAMM</name>
<dbReference type="GO" id="GO:0016491">
    <property type="term" value="F:oxidoreductase activity"/>
    <property type="evidence" value="ECO:0007669"/>
    <property type="project" value="UniProtKB-KW"/>
</dbReference>
<dbReference type="SUPFAM" id="SSF56645">
    <property type="entry name" value="Acyl-CoA dehydrogenase NM domain-like"/>
    <property type="match status" value="1"/>
</dbReference>
<evidence type="ECO:0000256" key="4">
    <source>
        <dbReference type="ARBA" id="ARBA00022827"/>
    </source>
</evidence>
<keyword evidence="3" id="KW-0285">Flavoprotein</keyword>
<evidence type="ECO:0000256" key="2">
    <source>
        <dbReference type="ARBA" id="ARBA00009347"/>
    </source>
</evidence>
<feature type="domain" description="Acyl-CoA dehydrogenase/oxidase N-terminal" evidence="7">
    <location>
        <begin position="8"/>
        <end position="114"/>
    </location>
</feature>
<dbReference type="EMBL" id="JBHSDU010000015">
    <property type="protein sequence ID" value="MFC4313855.1"/>
    <property type="molecule type" value="Genomic_DNA"/>
</dbReference>
<dbReference type="SUPFAM" id="SSF47203">
    <property type="entry name" value="Acyl-CoA dehydrogenase C-terminal domain-like"/>
    <property type="match status" value="1"/>
</dbReference>
<comment type="similarity">
    <text evidence="2">Belongs to the acyl-CoA dehydrogenase family.</text>
</comment>
<reference evidence="9" key="1">
    <citation type="journal article" date="2019" name="Int. J. Syst. Evol. Microbiol.">
        <title>The Global Catalogue of Microorganisms (GCM) 10K type strain sequencing project: providing services to taxonomists for standard genome sequencing and annotation.</title>
        <authorList>
            <consortium name="The Broad Institute Genomics Platform"/>
            <consortium name="The Broad Institute Genome Sequencing Center for Infectious Disease"/>
            <person name="Wu L."/>
            <person name="Ma J."/>
        </authorList>
    </citation>
    <scope>NUCLEOTIDE SEQUENCE [LARGE SCALE GENOMIC DNA]</scope>
    <source>
        <strain evidence="9">CGMCC 1.10759</strain>
    </source>
</reference>
<evidence type="ECO:0000256" key="3">
    <source>
        <dbReference type="ARBA" id="ARBA00022630"/>
    </source>
</evidence>
<feature type="domain" description="Acyl-CoA dehydrogenase/oxidase C-terminal" evidence="6">
    <location>
        <begin position="215"/>
        <end position="352"/>
    </location>
</feature>
<evidence type="ECO:0000256" key="1">
    <source>
        <dbReference type="ARBA" id="ARBA00001974"/>
    </source>
</evidence>
<dbReference type="Gene3D" id="2.40.110.10">
    <property type="entry name" value="Butyryl-CoA Dehydrogenase, subunit A, domain 2"/>
    <property type="match status" value="1"/>
</dbReference>
<organism evidence="8 9">
    <name type="scientific">Steroidobacter flavus</name>
    <dbReference type="NCBI Taxonomy" id="1842136"/>
    <lineage>
        <taxon>Bacteria</taxon>
        <taxon>Pseudomonadati</taxon>
        <taxon>Pseudomonadota</taxon>
        <taxon>Gammaproteobacteria</taxon>
        <taxon>Steroidobacterales</taxon>
        <taxon>Steroidobacteraceae</taxon>
        <taxon>Steroidobacter</taxon>
    </lineage>
</organism>
<dbReference type="Gene3D" id="1.10.540.10">
    <property type="entry name" value="Acyl-CoA dehydrogenase/oxidase, N-terminal domain"/>
    <property type="match status" value="1"/>
</dbReference>
<keyword evidence="5 8" id="KW-0560">Oxidoreductase</keyword>
<dbReference type="Pfam" id="PF00441">
    <property type="entry name" value="Acyl-CoA_dh_1"/>
    <property type="match status" value="1"/>
</dbReference>
<dbReference type="Pfam" id="PF02771">
    <property type="entry name" value="Acyl-CoA_dh_N"/>
    <property type="match status" value="1"/>
</dbReference>
<dbReference type="PANTHER" id="PTHR43884:SF20">
    <property type="entry name" value="ACYL-COA DEHYDROGENASE FADE28"/>
    <property type="match status" value="1"/>
</dbReference>
<sequence>MTDAAGSELREAIRPVLEGKWDGTIAHFKEGRASQAEEELWTEAASLGWFGVAIAEEHGGLGLGYAGLAVLYEELGRFLAPLPALPMLLAADAISLAGTDDQKSTWLPKIAAGEVRISTALPLQGEPLPEVTSDGVVSGRVSNVGYAGKLDYLLLPVRSERGVELAIIGASASGVAVKPAPIIDLTRAMCTVTLEGVRIGAGDRLALTTAHWERLLDHASVALALDSVGGGMHILERTVAYMSVRTQFGRPIGSFQALKHRAASWKVWLEGARALTTQAASQLASAASNASSLASSAKASACDVYTGVAGDSIQLHGGIGFTWEHECHLFMKRARLNAAWLGTSLQHRERVAGLSFAQALGSDFSRGRLLAIP</sequence>
<dbReference type="InterPro" id="IPR036250">
    <property type="entry name" value="AcylCo_DH-like_C"/>
</dbReference>
<dbReference type="PANTHER" id="PTHR43884">
    <property type="entry name" value="ACYL-COA DEHYDROGENASE"/>
    <property type="match status" value="1"/>
</dbReference>
<dbReference type="InterPro" id="IPR013786">
    <property type="entry name" value="AcylCoA_DH/ox_N"/>
</dbReference>
<comment type="caution">
    <text evidence="8">The sequence shown here is derived from an EMBL/GenBank/DDBJ whole genome shotgun (WGS) entry which is preliminary data.</text>
</comment>
<dbReference type="EC" id="1.-.-.-" evidence="8"/>
<dbReference type="Gene3D" id="1.20.140.10">
    <property type="entry name" value="Butyryl-CoA Dehydrogenase, subunit A, domain 3"/>
    <property type="match status" value="1"/>
</dbReference>
<dbReference type="InterPro" id="IPR046373">
    <property type="entry name" value="Acyl-CoA_Oxase/DH_mid-dom_sf"/>
</dbReference>
<evidence type="ECO:0000313" key="9">
    <source>
        <dbReference type="Proteomes" id="UP001595904"/>
    </source>
</evidence>
<proteinExistence type="inferred from homology"/>
<accession>A0ABV8T3D5</accession>
<evidence type="ECO:0000256" key="5">
    <source>
        <dbReference type="ARBA" id="ARBA00023002"/>
    </source>
</evidence>
<dbReference type="RefSeq" id="WP_380604551.1">
    <property type="nucleotide sequence ID" value="NZ_JBHSDU010000015.1"/>
</dbReference>
<keyword evidence="9" id="KW-1185">Reference proteome</keyword>
<evidence type="ECO:0000259" key="6">
    <source>
        <dbReference type="Pfam" id="PF00441"/>
    </source>
</evidence>
<protein>
    <submittedName>
        <fullName evidence="8">Acyl-CoA dehydrogenase family protein</fullName>
        <ecNumber evidence="8">1.-.-.-</ecNumber>
    </submittedName>
</protein>
<keyword evidence="4" id="KW-0274">FAD</keyword>
<dbReference type="Proteomes" id="UP001595904">
    <property type="component" value="Unassembled WGS sequence"/>
</dbReference>
<evidence type="ECO:0000313" key="8">
    <source>
        <dbReference type="EMBL" id="MFC4313855.1"/>
    </source>
</evidence>
<evidence type="ECO:0000259" key="7">
    <source>
        <dbReference type="Pfam" id="PF02771"/>
    </source>
</evidence>
<dbReference type="InterPro" id="IPR037069">
    <property type="entry name" value="AcylCoA_DH/ox_N_sf"/>
</dbReference>